<proteinExistence type="predicted"/>
<accession>A0A5C2SCL2</accession>
<sequence>MRDYRFSPPPSSHGAGNSNNIWHHGGNRCSCGVRRRQRWLGVLSWLRLAAKSVPRSCVSRYLGQPFRLFGRFSAMTWWTSLLYLRRYFGVHNYAATHVFLSNTSLVHCAYTI</sequence>
<name>A0A5C2SCL2_9APHY</name>
<dbReference type="EMBL" id="ML122262">
    <property type="protein sequence ID" value="RPD61490.1"/>
    <property type="molecule type" value="Genomic_DNA"/>
</dbReference>
<dbReference type="AlphaFoldDB" id="A0A5C2SCL2"/>
<evidence type="ECO:0000313" key="2">
    <source>
        <dbReference type="EMBL" id="RPD61490.1"/>
    </source>
</evidence>
<dbReference type="Proteomes" id="UP000313359">
    <property type="component" value="Unassembled WGS sequence"/>
</dbReference>
<keyword evidence="3" id="KW-1185">Reference proteome</keyword>
<gene>
    <name evidence="2" type="ORF">L227DRAFT_70571</name>
</gene>
<reference evidence="2" key="1">
    <citation type="journal article" date="2018" name="Genome Biol. Evol.">
        <title>Genomics and development of Lentinus tigrinus, a white-rot wood-decaying mushroom with dimorphic fruiting bodies.</title>
        <authorList>
            <person name="Wu B."/>
            <person name="Xu Z."/>
            <person name="Knudson A."/>
            <person name="Carlson A."/>
            <person name="Chen N."/>
            <person name="Kovaka S."/>
            <person name="LaButti K."/>
            <person name="Lipzen A."/>
            <person name="Pennachio C."/>
            <person name="Riley R."/>
            <person name="Schakwitz W."/>
            <person name="Umezawa K."/>
            <person name="Ohm R.A."/>
            <person name="Grigoriev I.V."/>
            <person name="Nagy L.G."/>
            <person name="Gibbons J."/>
            <person name="Hibbett D."/>
        </authorList>
    </citation>
    <scope>NUCLEOTIDE SEQUENCE [LARGE SCALE GENOMIC DNA]</scope>
    <source>
        <strain evidence="2">ALCF2SS1-6</strain>
    </source>
</reference>
<organism evidence="2 3">
    <name type="scientific">Lentinus tigrinus ALCF2SS1-6</name>
    <dbReference type="NCBI Taxonomy" id="1328759"/>
    <lineage>
        <taxon>Eukaryota</taxon>
        <taxon>Fungi</taxon>
        <taxon>Dikarya</taxon>
        <taxon>Basidiomycota</taxon>
        <taxon>Agaricomycotina</taxon>
        <taxon>Agaricomycetes</taxon>
        <taxon>Polyporales</taxon>
        <taxon>Polyporaceae</taxon>
        <taxon>Lentinus</taxon>
    </lineage>
</organism>
<evidence type="ECO:0000313" key="3">
    <source>
        <dbReference type="Proteomes" id="UP000313359"/>
    </source>
</evidence>
<evidence type="ECO:0000256" key="1">
    <source>
        <dbReference type="SAM" id="MobiDB-lite"/>
    </source>
</evidence>
<protein>
    <submittedName>
        <fullName evidence="2">Uncharacterized protein</fullName>
    </submittedName>
</protein>
<feature type="region of interest" description="Disordered" evidence="1">
    <location>
        <begin position="1"/>
        <end position="23"/>
    </location>
</feature>